<keyword evidence="2 4" id="KW-0479">Metal-binding</keyword>
<comment type="caution">
    <text evidence="6">The sequence shown here is derived from an EMBL/GenBank/DDBJ whole genome shotgun (WGS) entry which is preliminary data.</text>
</comment>
<dbReference type="RefSeq" id="WP_168107464.1">
    <property type="nucleotide sequence ID" value="NZ_VTOX01000003.1"/>
</dbReference>
<feature type="domain" description="Cytochrome c" evidence="5">
    <location>
        <begin position="190"/>
        <end position="293"/>
    </location>
</feature>
<dbReference type="PANTHER" id="PTHR35008:SF4">
    <property type="entry name" value="BLL4482 PROTEIN"/>
    <property type="match status" value="1"/>
</dbReference>
<gene>
    <name evidence="6" type="ORF">RAMLITH_11030</name>
</gene>
<dbReference type="Pfam" id="PF13442">
    <property type="entry name" value="Cytochrome_CBB3"/>
    <property type="match status" value="1"/>
</dbReference>
<dbReference type="SUPFAM" id="SSF46626">
    <property type="entry name" value="Cytochrome c"/>
    <property type="match status" value="2"/>
</dbReference>
<dbReference type="InterPro" id="IPR009056">
    <property type="entry name" value="Cyt_c-like_dom"/>
</dbReference>
<proteinExistence type="predicted"/>
<dbReference type="GO" id="GO:0009055">
    <property type="term" value="F:electron transfer activity"/>
    <property type="evidence" value="ECO:0007669"/>
    <property type="project" value="InterPro"/>
</dbReference>
<evidence type="ECO:0000256" key="1">
    <source>
        <dbReference type="ARBA" id="ARBA00022617"/>
    </source>
</evidence>
<feature type="domain" description="Cytochrome c" evidence="5">
    <location>
        <begin position="52"/>
        <end position="151"/>
    </location>
</feature>
<sequence>MNRWWKVAGGIVAALVVLAGAVVVAGLQLGERRMQRKVAVEVRPVAYAADGAALERGRYLFSSRGCADCHGANGAGRSFVNDGKSLHIRGPNITTGPGSVVGSYQPEDWVRAIRHGIAPGGRPLMIMPSEDYNRFTDADLAALVAYVRSLPAVAGEPAVVQLPLPARVLYGFGAIGDAAAKIDHGLAPSQPVAEGVNVAHGAYVANMCLGCHGPQLAGGRIPGGPPDWPAAPNLTPGSGTAMVRYGDAGALLRLFRTGQRPDGSAVKVMPFESLRAMSETDVRALHLYLRSLPPKPQG</sequence>
<dbReference type="Gene3D" id="1.10.760.10">
    <property type="entry name" value="Cytochrome c-like domain"/>
    <property type="match status" value="2"/>
</dbReference>
<protein>
    <submittedName>
        <fullName evidence="6">Cytochrome c</fullName>
    </submittedName>
</protein>
<keyword evidence="7" id="KW-1185">Reference proteome</keyword>
<evidence type="ECO:0000256" key="3">
    <source>
        <dbReference type="ARBA" id="ARBA00023004"/>
    </source>
</evidence>
<dbReference type="PANTHER" id="PTHR35008">
    <property type="entry name" value="BLL4482 PROTEIN-RELATED"/>
    <property type="match status" value="1"/>
</dbReference>
<keyword evidence="1 4" id="KW-0349">Heme</keyword>
<keyword evidence="3 4" id="KW-0408">Iron</keyword>
<name>A0A7X6I6Q4_9BURK</name>
<evidence type="ECO:0000259" key="5">
    <source>
        <dbReference type="PROSITE" id="PS51007"/>
    </source>
</evidence>
<dbReference type="AlphaFoldDB" id="A0A7X6I6Q4"/>
<dbReference type="GO" id="GO:0020037">
    <property type="term" value="F:heme binding"/>
    <property type="evidence" value="ECO:0007669"/>
    <property type="project" value="InterPro"/>
</dbReference>
<dbReference type="InterPro" id="IPR036909">
    <property type="entry name" value="Cyt_c-like_dom_sf"/>
</dbReference>
<evidence type="ECO:0000313" key="6">
    <source>
        <dbReference type="EMBL" id="NKE66354.1"/>
    </source>
</evidence>
<organism evidence="6 7">
    <name type="scientific">Ramlibacter lithotrophicus</name>
    <dbReference type="NCBI Taxonomy" id="2606681"/>
    <lineage>
        <taxon>Bacteria</taxon>
        <taxon>Pseudomonadati</taxon>
        <taxon>Pseudomonadota</taxon>
        <taxon>Betaproteobacteria</taxon>
        <taxon>Burkholderiales</taxon>
        <taxon>Comamonadaceae</taxon>
        <taxon>Ramlibacter</taxon>
    </lineage>
</organism>
<reference evidence="6 7" key="1">
    <citation type="journal article" date="2020" name="Nature">
        <title>Bacterial chemolithoautotrophy via manganese oxidation.</title>
        <authorList>
            <person name="Yu H."/>
            <person name="Leadbetter J.R."/>
        </authorList>
    </citation>
    <scope>NUCLEOTIDE SEQUENCE [LARGE SCALE GENOMIC DNA]</scope>
    <source>
        <strain evidence="6 7">RBP-1</strain>
    </source>
</reference>
<dbReference type="Proteomes" id="UP000521868">
    <property type="component" value="Unassembled WGS sequence"/>
</dbReference>
<dbReference type="PROSITE" id="PS51007">
    <property type="entry name" value="CYTC"/>
    <property type="match status" value="2"/>
</dbReference>
<dbReference type="EMBL" id="VTOX01000003">
    <property type="protein sequence ID" value="NKE66354.1"/>
    <property type="molecule type" value="Genomic_DNA"/>
</dbReference>
<evidence type="ECO:0000256" key="4">
    <source>
        <dbReference type="PROSITE-ProRule" id="PRU00433"/>
    </source>
</evidence>
<evidence type="ECO:0000256" key="2">
    <source>
        <dbReference type="ARBA" id="ARBA00022723"/>
    </source>
</evidence>
<accession>A0A7X6I6Q4</accession>
<dbReference type="InterPro" id="IPR051459">
    <property type="entry name" value="Cytochrome_c-type_DH"/>
</dbReference>
<evidence type="ECO:0000313" key="7">
    <source>
        <dbReference type="Proteomes" id="UP000521868"/>
    </source>
</evidence>
<dbReference type="GO" id="GO:0046872">
    <property type="term" value="F:metal ion binding"/>
    <property type="evidence" value="ECO:0007669"/>
    <property type="project" value="UniProtKB-KW"/>
</dbReference>